<dbReference type="EMBL" id="JBHSIS010000022">
    <property type="protein sequence ID" value="MFC4858186.1"/>
    <property type="molecule type" value="Genomic_DNA"/>
</dbReference>
<gene>
    <name evidence="1" type="ORF">ACFPCV_32210</name>
</gene>
<evidence type="ECO:0000313" key="1">
    <source>
        <dbReference type="EMBL" id="MFC4858186.1"/>
    </source>
</evidence>
<proteinExistence type="predicted"/>
<comment type="caution">
    <text evidence="1">The sequence shown here is derived from an EMBL/GenBank/DDBJ whole genome shotgun (WGS) entry which is preliminary data.</text>
</comment>
<evidence type="ECO:0000313" key="2">
    <source>
        <dbReference type="Proteomes" id="UP001595859"/>
    </source>
</evidence>
<organism evidence="1 2">
    <name type="scientific">Actinophytocola glycyrrhizae</name>
    <dbReference type="NCBI Taxonomy" id="2044873"/>
    <lineage>
        <taxon>Bacteria</taxon>
        <taxon>Bacillati</taxon>
        <taxon>Actinomycetota</taxon>
        <taxon>Actinomycetes</taxon>
        <taxon>Pseudonocardiales</taxon>
        <taxon>Pseudonocardiaceae</taxon>
    </lineage>
</organism>
<reference evidence="2" key="1">
    <citation type="journal article" date="2019" name="Int. J. Syst. Evol. Microbiol.">
        <title>The Global Catalogue of Microorganisms (GCM) 10K type strain sequencing project: providing services to taxonomists for standard genome sequencing and annotation.</title>
        <authorList>
            <consortium name="The Broad Institute Genomics Platform"/>
            <consortium name="The Broad Institute Genome Sequencing Center for Infectious Disease"/>
            <person name="Wu L."/>
            <person name="Ma J."/>
        </authorList>
    </citation>
    <scope>NUCLEOTIDE SEQUENCE [LARGE SCALE GENOMIC DNA]</scope>
    <source>
        <strain evidence="2">ZS-22-S1</strain>
    </source>
</reference>
<accession>A0ABV9SBX6</accession>
<dbReference type="RefSeq" id="WP_378060485.1">
    <property type="nucleotide sequence ID" value="NZ_JBHSIS010000022.1"/>
</dbReference>
<sequence length="85" mass="9474">MAVVAPLRAIGWVFVPTTLAAPTSRGTVDALFGLRTHGDFEDNIQVWEKWAVASRQRKTPDQETPVWQSSGRADDIVRELLTLPE</sequence>
<dbReference type="Proteomes" id="UP001595859">
    <property type="component" value="Unassembled WGS sequence"/>
</dbReference>
<protein>
    <submittedName>
        <fullName evidence="1">Uncharacterized protein</fullName>
    </submittedName>
</protein>
<name>A0ABV9SBX6_9PSEU</name>
<keyword evidence="2" id="KW-1185">Reference proteome</keyword>